<dbReference type="Pfam" id="PF03692">
    <property type="entry name" value="CxxCxxCC"/>
    <property type="match status" value="1"/>
</dbReference>
<keyword evidence="1" id="KW-0969">Cilium</keyword>
<reference evidence="1 2" key="1">
    <citation type="submission" date="2018-02" db="EMBL/GenBank/DDBJ databases">
        <title>Solimicrobium silvestre gen. nov., sp. nov., isolated from alpine forest soil.</title>
        <authorList>
            <person name="Margesin R."/>
            <person name="Albuquerque L."/>
            <person name="Zhang D.-C."/>
            <person name="Froufe H.J.C."/>
            <person name="Severino R."/>
            <person name="Roxo I."/>
            <person name="Egas C."/>
            <person name="Da Costa M.S."/>
        </authorList>
    </citation>
    <scope>NUCLEOTIDE SEQUENCE [LARGE SCALE GENOMIC DNA]</scope>
    <source>
        <strain evidence="1 2">S20-91</strain>
    </source>
</reference>
<evidence type="ECO:0000313" key="1">
    <source>
        <dbReference type="EMBL" id="PRC94705.1"/>
    </source>
</evidence>
<keyword evidence="1" id="KW-0808">Transferase</keyword>
<sequence>MQICAFKLTTRMRLLINFSRGYFKSMLAISQKIKFYRKRIPSFECIPGCHDCCGPVTTSSFEMSFLPVKTDEEHDAALNNLSCPHLASEGCSVYEDRPLICRMFGTTPKLLCPHGKRPEEMIDPLIEAEIHEFFLSTRQVLV</sequence>
<proteinExistence type="predicted"/>
<organism evidence="1 2">
    <name type="scientific">Solimicrobium silvestre</name>
    <dbReference type="NCBI Taxonomy" id="2099400"/>
    <lineage>
        <taxon>Bacteria</taxon>
        <taxon>Pseudomonadati</taxon>
        <taxon>Pseudomonadota</taxon>
        <taxon>Betaproteobacteria</taxon>
        <taxon>Burkholderiales</taxon>
        <taxon>Oxalobacteraceae</taxon>
        <taxon>Solimicrobium</taxon>
    </lineage>
</organism>
<keyword evidence="1" id="KW-0966">Cell projection</keyword>
<evidence type="ECO:0000313" key="2">
    <source>
        <dbReference type="Proteomes" id="UP000237839"/>
    </source>
</evidence>
<dbReference type="AlphaFoldDB" id="A0A2S9H3Z5"/>
<dbReference type="GO" id="GO:0008168">
    <property type="term" value="F:methyltransferase activity"/>
    <property type="evidence" value="ECO:0007669"/>
    <property type="project" value="UniProtKB-KW"/>
</dbReference>
<accession>A0A2S9H3Z5</accession>
<dbReference type="GO" id="GO:0032259">
    <property type="term" value="P:methylation"/>
    <property type="evidence" value="ECO:0007669"/>
    <property type="project" value="UniProtKB-KW"/>
</dbReference>
<protein>
    <submittedName>
        <fullName evidence="1">Flagellin N-methylase</fullName>
    </submittedName>
</protein>
<keyword evidence="1" id="KW-0282">Flagellum</keyword>
<keyword evidence="2" id="KW-1185">Reference proteome</keyword>
<dbReference type="EMBL" id="PUGF01000002">
    <property type="protein sequence ID" value="PRC94705.1"/>
    <property type="molecule type" value="Genomic_DNA"/>
</dbReference>
<keyword evidence="1" id="KW-0489">Methyltransferase</keyword>
<gene>
    <name evidence="1" type="ORF">S2091_0708</name>
</gene>
<comment type="caution">
    <text evidence="1">The sequence shown here is derived from an EMBL/GenBank/DDBJ whole genome shotgun (WGS) entry which is preliminary data.</text>
</comment>
<name>A0A2S9H3Z5_9BURK</name>
<dbReference type="InterPro" id="IPR005358">
    <property type="entry name" value="Puta_zinc/iron-chelating_dom"/>
</dbReference>
<dbReference type="Proteomes" id="UP000237839">
    <property type="component" value="Unassembled WGS sequence"/>
</dbReference>